<evidence type="ECO:0000313" key="2">
    <source>
        <dbReference type="Proteomes" id="UP000001933"/>
    </source>
</evidence>
<dbReference type="AlphaFoldDB" id="Q2LTQ0"/>
<accession>Q2LTQ0</accession>
<dbReference type="InParanoid" id="Q2LTQ0"/>
<protein>
    <submittedName>
        <fullName evidence="1">Hypothetical cytosolic protein</fullName>
    </submittedName>
</protein>
<sequence>MNPDESGISSRIVPADQNLFPPISRKPAAKASTVNIELRCLKGAHNRRVPFFSFYPPMADVI</sequence>
<organism evidence="1 2">
    <name type="scientific">Syntrophus aciditrophicus (strain SB)</name>
    <dbReference type="NCBI Taxonomy" id="56780"/>
    <lineage>
        <taxon>Bacteria</taxon>
        <taxon>Pseudomonadati</taxon>
        <taxon>Thermodesulfobacteriota</taxon>
        <taxon>Syntrophia</taxon>
        <taxon>Syntrophales</taxon>
        <taxon>Syntrophaceae</taxon>
        <taxon>Syntrophus</taxon>
    </lineage>
</organism>
<evidence type="ECO:0000313" key="1">
    <source>
        <dbReference type="EMBL" id="ABC77461.1"/>
    </source>
</evidence>
<reference evidence="1 2" key="1">
    <citation type="journal article" date="2007" name="Proc. Natl. Acad. Sci. U.S.A.">
        <title>The genome of Syntrophus aciditrophicus: life at the thermodynamic limit of microbial growth.</title>
        <authorList>
            <person name="McInerney M.J."/>
            <person name="Rohlin L."/>
            <person name="Mouttaki H."/>
            <person name="Kim U."/>
            <person name="Krupp R.S."/>
            <person name="Rios-Hernandez L."/>
            <person name="Sieber J."/>
            <person name="Struchtemeyer C.G."/>
            <person name="Bhattacharyya A."/>
            <person name="Campbell J.W."/>
            <person name="Gunsalus R.P."/>
        </authorList>
    </citation>
    <scope>NUCLEOTIDE SEQUENCE [LARGE SCALE GENOMIC DNA]</scope>
    <source>
        <strain evidence="1 2">SB</strain>
    </source>
</reference>
<dbReference type="STRING" id="56780.SYN_03571"/>
<dbReference type="KEGG" id="sat:SYN_03571"/>
<proteinExistence type="predicted"/>
<dbReference type="EMBL" id="CP000252">
    <property type="protein sequence ID" value="ABC77461.1"/>
    <property type="molecule type" value="Genomic_DNA"/>
</dbReference>
<gene>
    <name evidence="1" type="ORF">SYN_03571</name>
</gene>
<keyword evidence="2" id="KW-1185">Reference proteome</keyword>
<dbReference type="Proteomes" id="UP000001933">
    <property type="component" value="Chromosome"/>
</dbReference>
<dbReference type="HOGENOM" id="CLU_2902624_0_0_7"/>
<name>Q2LTQ0_SYNAS</name>